<dbReference type="SUPFAM" id="SSF58113">
    <property type="entry name" value="Apolipoprotein A-I"/>
    <property type="match status" value="1"/>
</dbReference>
<dbReference type="OrthoDB" id="9048614at2759"/>
<sequence>YETPFLCFNFSHSLKDNLETVNGYAGNLGQKLAPLTDELHLKMKVDTENLQQRIREELQFPRTKLSPFADGVKHSLSRNHKKCRQTANTDEKLCHRMRNKAMEFRQSKTLRDKFKDNRKSQGRVLIPLTKAVQEKLDKGDGTKRFDQGIQEILRKLLPDVDTGSLKVTHQIGNIPSNYPNSREIEAKISENVRLLAPYTSGQTGILPQNRENQTVTDYMSELRRNVALVDKAFDQNRKSLKINKVVKQKLINMKKRLSPYQESIRQEIQLHLANMSSFLTQELQNG</sequence>
<proteinExistence type="predicted"/>
<feature type="non-terminal residue" evidence="1">
    <location>
        <position position="1"/>
    </location>
</feature>
<gene>
    <name evidence="1" type="ORF">scyTo_0016258</name>
</gene>
<dbReference type="OMA" id="NDANLTW"/>
<dbReference type="Proteomes" id="UP000288216">
    <property type="component" value="Unassembled WGS sequence"/>
</dbReference>
<organism evidence="1 2">
    <name type="scientific">Scyliorhinus torazame</name>
    <name type="common">Cloudy catshark</name>
    <name type="synonym">Catulus torazame</name>
    <dbReference type="NCBI Taxonomy" id="75743"/>
    <lineage>
        <taxon>Eukaryota</taxon>
        <taxon>Metazoa</taxon>
        <taxon>Chordata</taxon>
        <taxon>Craniata</taxon>
        <taxon>Vertebrata</taxon>
        <taxon>Chondrichthyes</taxon>
        <taxon>Elasmobranchii</taxon>
        <taxon>Galeomorphii</taxon>
        <taxon>Galeoidea</taxon>
        <taxon>Carcharhiniformes</taxon>
        <taxon>Scyliorhinidae</taxon>
        <taxon>Scyliorhinus</taxon>
    </lineage>
</organism>
<evidence type="ECO:0000313" key="1">
    <source>
        <dbReference type="EMBL" id="GCB80572.1"/>
    </source>
</evidence>
<comment type="caution">
    <text evidence="1">The sequence shown here is derived from an EMBL/GenBank/DDBJ whole genome shotgun (WGS) entry which is preliminary data.</text>
</comment>
<name>A0A401Q5D8_SCYTO</name>
<dbReference type="AlphaFoldDB" id="A0A401Q5D8"/>
<keyword evidence="2" id="KW-1185">Reference proteome</keyword>
<dbReference type="Gene3D" id="1.20.120.20">
    <property type="entry name" value="Apolipoprotein"/>
    <property type="match status" value="1"/>
</dbReference>
<reference evidence="1 2" key="1">
    <citation type="journal article" date="2018" name="Nat. Ecol. Evol.">
        <title>Shark genomes provide insights into elasmobranch evolution and the origin of vertebrates.</title>
        <authorList>
            <person name="Hara Y"/>
            <person name="Yamaguchi K"/>
            <person name="Onimaru K"/>
            <person name="Kadota M"/>
            <person name="Koyanagi M"/>
            <person name="Keeley SD"/>
            <person name="Tatsumi K"/>
            <person name="Tanaka K"/>
            <person name="Motone F"/>
            <person name="Kageyama Y"/>
            <person name="Nozu R"/>
            <person name="Adachi N"/>
            <person name="Nishimura O"/>
            <person name="Nakagawa R"/>
            <person name="Tanegashima C"/>
            <person name="Kiyatake I"/>
            <person name="Matsumoto R"/>
            <person name="Murakumo K"/>
            <person name="Nishida K"/>
            <person name="Terakita A"/>
            <person name="Kuratani S"/>
            <person name="Sato K"/>
            <person name="Hyodo S Kuraku.S."/>
        </authorList>
    </citation>
    <scope>NUCLEOTIDE SEQUENCE [LARGE SCALE GENOMIC DNA]</scope>
</reference>
<dbReference type="STRING" id="75743.A0A401Q5D8"/>
<evidence type="ECO:0000313" key="2">
    <source>
        <dbReference type="Proteomes" id="UP000288216"/>
    </source>
</evidence>
<accession>A0A401Q5D8</accession>
<dbReference type="EMBL" id="BFAA01009715">
    <property type="protein sequence ID" value="GCB80572.1"/>
    <property type="molecule type" value="Genomic_DNA"/>
</dbReference>
<protein>
    <submittedName>
        <fullName evidence="1">Uncharacterized protein</fullName>
    </submittedName>
</protein>